<protein>
    <submittedName>
        <fullName evidence="5">14088_t:CDS:1</fullName>
    </submittedName>
</protein>
<evidence type="ECO:0000256" key="3">
    <source>
        <dbReference type="SAM" id="Phobius"/>
    </source>
</evidence>
<keyword evidence="3" id="KW-1133">Transmembrane helix</keyword>
<dbReference type="InterPro" id="IPR015915">
    <property type="entry name" value="Kelch-typ_b-propeller"/>
</dbReference>
<proteinExistence type="predicted"/>
<feature type="transmembrane region" description="Helical" evidence="3">
    <location>
        <begin position="374"/>
        <end position="399"/>
    </location>
</feature>
<accession>A0A9N9DWF5</accession>
<evidence type="ECO:0000256" key="1">
    <source>
        <dbReference type="ARBA" id="ARBA00022441"/>
    </source>
</evidence>
<feature type="signal peptide" evidence="4">
    <location>
        <begin position="1"/>
        <end position="23"/>
    </location>
</feature>
<keyword evidence="3" id="KW-0812">Transmembrane</keyword>
<evidence type="ECO:0000256" key="2">
    <source>
        <dbReference type="ARBA" id="ARBA00022737"/>
    </source>
</evidence>
<keyword evidence="1" id="KW-0880">Kelch repeat</keyword>
<dbReference type="Pfam" id="PF24681">
    <property type="entry name" value="Kelch_KLHDC2_KLHL20_DRC7"/>
    <property type="match status" value="2"/>
</dbReference>
<evidence type="ECO:0000256" key="4">
    <source>
        <dbReference type="SAM" id="SignalP"/>
    </source>
</evidence>
<keyword evidence="2" id="KW-0677">Repeat</keyword>
<reference evidence="5" key="1">
    <citation type="submission" date="2021-06" db="EMBL/GenBank/DDBJ databases">
        <authorList>
            <person name="Kallberg Y."/>
            <person name="Tangrot J."/>
            <person name="Rosling A."/>
        </authorList>
    </citation>
    <scope>NUCLEOTIDE SEQUENCE</scope>
    <source>
        <strain evidence="5">UK204</strain>
    </source>
</reference>
<dbReference type="EMBL" id="CAJVPQ010004359">
    <property type="protein sequence ID" value="CAG8649740.1"/>
    <property type="molecule type" value="Genomic_DNA"/>
</dbReference>
<dbReference type="AlphaFoldDB" id="A0A9N9DWF5"/>
<dbReference type="PANTHER" id="PTHR46093">
    <property type="entry name" value="ACYL-COA-BINDING DOMAIN-CONTAINING PROTEIN 5"/>
    <property type="match status" value="1"/>
</dbReference>
<keyword evidence="3" id="KW-0472">Membrane</keyword>
<keyword evidence="4" id="KW-0732">Signal</keyword>
<feature type="chain" id="PRO_5040456335" evidence="4">
    <location>
        <begin position="24"/>
        <end position="440"/>
    </location>
</feature>
<evidence type="ECO:0000313" key="5">
    <source>
        <dbReference type="EMBL" id="CAG8649740.1"/>
    </source>
</evidence>
<dbReference type="Proteomes" id="UP000789570">
    <property type="component" value="Unassembled WGS sequence"/>
</dbReference>
<keyword evidence="6" id="KW-1185">Reference proteome</keyword>
<comment type="caution">
    <text evidence="5">The sequence shown here is derived from an EMBL/GenBank/DDBJ whole genome shotgun (WGS) entry which is preliminary data.</text>
</comment>
<dbReference type="OrthoDB" id="432528at2759"/>
<dbReference type="SUPFAM" id="SSF117281">
    <property type="entry name" value="Kelch motif"/>
    <property type="match status" value="1"/>
</dbReference>
<evidence type="ECO:0000313" key="6">
    <source>
        <dbReference type="Proteomes" id="UP000789570"/>
    </source>
</evidence>
<organism evidence="5 6">
    <name type="scientific">Funneliformis caledonium</name>
    <dbReference type="NCBI Taxonomy" id="1117310"/>
    <lineage>
        <taxon>Eukaryota</taxon>
        <taxon>Fungi</taxon>
        <taxon>Fungi incertae sedis</taxon>
        <taxon>Mucoromycota</taxon>
        <taxon>Glomeromycotina</taxon>
        <taxon>Glomeromycetes</taxon>
        <taxon>Glomerales</taxon>
        <taxon>Glomeraceae</taxon>
        <taxon>Funneliformis</taxon>
    </lineage>
</organism>
<dbReference type="Gene3D" id="2.120.10.80">
    <property type="entry name" value="Kelch-type beta propeller"/>
    <property type="match status" value="2"/>
</dbReference>
<gene>
    <name evidence="5" type="ORF">FCALED_LOCUS11002</name>
</gene>
<dbReference type="PANTHER" id="PTHR46093:SF18">
    <property type="entry name" value="FIBRONECTIN TYPE-III DOMAIN-CONTAINING PROTEIN"/>
    <property type="match status" value="1"/>
</dbReference>
<sequence length="440" mass="49238">MLKNYSIRLVLWLLIQLLVEVKCQTTPFRSTQRSSHTATLIDSNLYILGGRNDETGRIGNEFFYLDVSVPFNTQNILWHNLTSINIVPAHISAASVNGGANNKTLFLYGGSSDKVMSLVYTFDTQSNSWNIPKITGDNIVRKNNLKGIINNYGKMYLFGGLFNGTTTQNDMFILDTKNLKWELGSTINAPSPRAVYGATYVSEQHILYLGGFSTASSIDGASLSLKEIYYYDMLKDLWLTRVTSGTIPTDRDSFSAVLGLNGQKVIIFGGINNINKFTPQDTLYVLDLNNFEWYIPKISGSIPSSRYWHQANVIGKYMVISFGFGYDRNIDNDILLLDISNDEEYMWTNIFDPNEVKPTPPTESPKVSPTTTPIPVIIGVSIGTCVVIISLLIGGFYLYKWHKNKTENSRAIPTPGSEGNNNFNHEAFKITTRNSVYNHG</sequence>
<name>A0A9N9DWF5_9GLOM</name>